<name>A0ABQ8JEF7_DERPT</name>
<sequence length="76" mass="8069">MTSSNFLSTISLISAPAANAFSEPVNTIAAILLSFSNCCIASTTSSMRPPQRAFNAFGRFNVTRPTFCLAPFNSTS</sequence>
<dbReference type="EMBL" id="NJHN03000047">
    <property type="protein sequence ID" value="KAH9420989.1"/>
    <property type="molecule type" value="Genomic_DNA"/>
</dbReference>
<organism evidence="1 2">
    <name type="scientific">Dermatophagoides pteronyssinus</name>
    <name type="common">European house dust mite</name>
    <dbReference type="NCBI Taxonomy" id="6956"/>
    <lineage>
        <taxon>Eukaryota</taxon>
        <taxon>Metazoa</taxon>
        <taxon>Ecdysozoa</taxon>
        <taxon>Arthropoda</taxon>
        <taxon>Chelicerata</taxon>
        <taxon>Arachnida</taxon>
        <taxon>Acari</taxon>
        <taxon>Acariformes</taxon>
        <taxon>Sarcoptiformes</taxon>
        <taxon>Astigmata</taxon>
        <taxon>Psoroptidia</taxon>
        <taxon>Analgoidea</taxon>
        <taxon>Pyroglyphidae</taxon>
        <taxon>Dermatophagoidinae</taxon>
        <taxon>Dermatophagoides</taxon>
    </lineage>
</organism>
<protein>
    <recommendedName>
        <fullName evidence="3">Secreted protein</fullName>
    </recommendedName>
</protein>
<gene>
    <name evidence="1" type="ORF">DERP_001429</name>
</gene>
<accession>A0ABQ8JEF7</accession>
<keyword evidence="2" id="KW-1185">Reference proteome</keyword>
<proteinExistence type="predicted"/>
<evidence type="ECO:0000313" key="1">
    <source>
        <dbReference type="EMBL" id="KAH9420989.1"/>
    </source>
</evidence>
<comment type="caution">
    <text evidence="1">The sequence shown here is derived from an EMBL/GenBank/DDBJ whole genome shotgun (WGS) entry which is preliminary data.</text>
</comment>
<dbReference type="Proteomes" id="UP000887458">
    <property type="component" value="Unassembled WGS sequence"/>
</dbReference>
<reference evidence="1 2" key="1">
    <citation type="journal article" date="2018" name="J. Allergy Clin. Immunol.">
        <title>High-quality assembly of Dermatophagoides pteronyssinus genome and transcriptome reveals a wide range of novel allergens.</title>
        <authorList>
            <person name="Liu X.Y."/>
            <person name="Yang K.Y."/>
            <person name="Wang M.Q."/>
            <person name="Kwok J.S."/>
            <person name="Zeng X."/>
            <person name="Yang Z."/>
            <person name="Xiao X.J."/>
            <person name="Lau C.P."/>
            <person name="Li Y."/>
            <person name="Huang Z.M."/>
            <person name="Ba J.G."/>
            <person name="Yim A.K."/>
            <person name="Ouyang C.Y."/>
            <person name="Ngai S.M."/>
            <person name="Chan T.F."/>
            <person name="Leung E.L."/>
            <person name="Liu L."/>
            <person name="Liu Z.G."/>
            <person name="Tsui S.K."/>
        </authorList>
    </citation>
    <scope>NUCLEOTIDE SEQUENCE [LARGE SCALE GENOMIC DNA]</scope>
    <source>
        <strain evidence="1">Derp</strain>
    </source>
</reference>
<evidence type="ECO:0008006" key="3">
    <source>
        <dbReference type="Google" id="ProtNLM"/>
    </source>
</evidence>
<evidence type="ECO:0000313" key="2">
    <source>
        <dbReference type="Proteomes" id="UP000887458"/>
    </source>
</evidence>
<reference evidence="1 2" key="2">
    <citation type="journal article" date="2022" name="Mol. Biol. Evol.">
        <title>Comparative Genomics Reveals Insights into the Divergent Evolution of Astigmatic Mites and Household Pest Adaptations.</title>
        <authorList>
            <person name="Xiong Q."/>
            <person name="Wan A.T."/>
            <person name="Liu X."/>
            <person name="Fung C.S."/>
            <person name="Xiao X."/>
            <person name="Malainual N."/>
            <person name="Hou J."/>
            <person name="Wang L."/>
            <person name="Wang M."/>
            <person name="Yang K.Y."/>
            <person name="Cui Y."/>
            <person name="Leung E.L."/>
            <person name="Nong W."/>
            <person name="Shin S.K."/>
            <person name="Au S.W."/>
            <person name="Jeong K.Y."/>
            <person name="Chew F.T."/>
            <person name="Hui J.H."/>
            <person name="Leung T.F."/>
            <person name="Tungtrongchitr A."/>
            <person name="Zhong N."/>
            <person name="Liu Z."/>
            <person name="Tsui S.K."/>
        </authorList>
    </citation>
    <scope>NUCLEOTIDE SEQUENCE [LARGE SCALE GENOMIC DNA]</scope>
    <source>
        <strain evidence="1">Derp</strain>
    </source>
</reference>